<feature type="domain" description="DUF7144" evidence="2">
    <location>
        <begin position="29"/>
        <end position="141"/>
    </location>
</feature>
<keyword evidence="1" id="KW-1133">Transmembrane helix</keyword>
<evidence type="ECO:0000313" key="4">
    <source>
        <dbReference type="Proteomes" id="UP000286746"/>
    </source>
</evidence>
<evidence type="ECO:0000259" key="2">
    <source>
        <dbReference type="Pfam" id="PF23636"/>
    </source>
</evidence>
<comment type="caution">
    <text evidence="3">The sequence shown here is derived from an EMBL/GenBank/DDBJ whole genome shotgun (WGS) entry which is preliminary data.</text>
</comment>
<protein>
    <recommendedName>
        <fullName evidence="2">DUF7144 domain-containing protein</fullName>
    </recommendedName>
</protein>
<feature type="transmembrane region" description="Helical" evidence="1">
    <location>
        <begin position="24"/>
        <end position="52"/>
    </location>
</feature>
<organism evidence="3 4">
    <name type="scientific">Streptomyces paromomycinus</name>
    <name type="common">Streptomyces rimosus subsp. paromomycinus</name>
    <dbReference type="NCBI Taxonomy" id="92743"/>
    <lineage>
        <taxon>Bacteria</taxon>
        <taxon>Bacillati</taxon>
        <taxon>Actinomycetota</taxon>
        <taxon>Actinomycetes</taxon>
        <taxon>Kitasatosporales</taxon>
        <taxon>Streptomycetaceae</taxon>
        <taxon>Streptomyces</taxon>
    </lineage>
</organism>
<name>A0A401WFD0_STREY</name>
<sequence>MAEQTSAEQSRPGTPAQEPRIRPVALGGVVFAVCILTVIGAYHAIAGLAAIIDHNFYRSQENYAYDFSINGWGWLQLLSGIIVFAAAFNLFKGRTWARAVGIGVAIFSALENFFFTPYYPVWSAIIIALDVLVIWSLATYGHQEAHKVYNAPL</sequence>
<dbReference type="Pfam" id="PF23636">
    <property type="entry name" value="DUF7144"/>
    <property type="match status" value="1"/>
</dbReference>
<dbReference type="InterPro" id="IPR055568">
    <property type="entry name" value="DUF7144"/>
</dbReference>
<proteinExistence type="predicted"/>
<dbReference type="EMBL" id="BHZD01000001">
    <property type="protein sequence ID" value="GCD47969.1"/>
    <property type="molecule type" value="Genomic_DNA"/>
</dbReference>
<dbReference type="RefSeq" id="WP_125057974.1">
    <property type="nucleotide sequence ID" value="NZ_BHZD01000001.1"/>
</dbReference>
<dbReference type="AlphaFoldDB" id="A0A401WFD0"/>
<evidence type="ECO:0000313" key="3">
    <source>
        <dbReference type="EMBL" id="GCD47969.1"/>
    </source>
</evidence>
<dbReference type="Proteomes" id="UP000286746">
    <property type="component" value="Unassembled WGS sequence"/>
</dbReference>
<feature type="transmembrane region" description="Helical" evidence="1">
    <location>
        <begin position="121"/>
        <end position="140"/>
    </location>
</feature>
<accession>A0A401WFD0</accession>
<keyword evidence="1" id="KW-0812">Transmembrane</keyword>
<gene>
    <name evidence="3" type="ORF">GKJPGBOP_07764</name>
</gene>
<keyword evidence="1" id="KW-0472">Membrane</keyword>
<feature type="transmembrane region" description="Helical" evidence="1">
    <location>
        <begin position="72"/>
        <end position="91"/>
    </location>
</feature>
<keyword evidence="4" id="KW-1185">Reference proteome</keyword>
<evidence type="ECO:0000256" key="1">
    <source>
        <dbReference type="SAM" id="Phobius"/>
    </source>
</evidence>
<feature type="transmembrane region" description="Helical" evidence="1">
    <location>
        <begin position="96"/>
        <end position="115"/>
    </location>
</feature>
<reference evidence="3 4" key="1">
    <citation type="submission" date="2018-11" db="EMBL/GenBank/DDBJ databases">
        <title>Whole genome sequence of Streptomyces paromomycinus NBRC 15454(T).</title>
        <authorList>
            <person name="Komaki H."/>
            <person name="Tamura T."/>
        </authorList>
    </citation>
    <scope>NUCLEOTIDE SEQUENCE [LARGE SCALE GENOMIC DNA]</scope>
    <source>
        <strain evidence="3 4">NBRC 15454</strain>
    </source>
</reference>